<proteinExistence type="predicted"/>
<dbReference type="EMBL" id="LR796271">
    <property type="protein sequence ID" value="CAB4133050.1"/>
    <property type="molecule type" value="Genomic_DNA"/>
</dbReference>
<reference evidence="3" key="1">
    <citation type="submission" date="2020-04" db="EMBL/GenBank/DDBJ databases">
        <authorList>
            <person name="Chiriac C."/>
            <person name="Salcher M."/>
            <person name="Ghai R."/>
            <person name="Kavagutti S V."/>
        </authorList>
    </citation>
    <scope>NUCLEOTIDE SEQUENCE</scope>
</reference>
<feature type="coiled-coil region" evidence="1">
    <location>
        <begin position="164"/>
        <end position="191"/>
    </location>
</feature>
<feature type="transmembrane region" description="Helical" evidence="2">
    <location>
        <begin position="124"/>
        <end position="144"/>
    </location>
</feature>
<accession>A0A6J5LJ70</accession>
<keyword evidence="2" id="KW-0812">Transmembrane</keyword>
<name>A0A6J5LJ70_9CAUD</name>
<evidence type="ECO:0000256" key="1">
    <source>
        <dbReference type="SAM" id="Coils"/>
    </source>
</evidence>
<gene>
    <name evidence="3" type="ORF">UFOVP140_24</name>
</gene>
<dbReference type="Gene3D" id="3.90.20.10">
    <property type="match status" value="1"/>
</dbReference>
<evidence type="ECO:0000256" key="2">
    <source>
        <dbReference type="SAM" id="Phobius"/>
    </source>
</evidence>
<keyword evidence="2" id="KW-0472">Membrane</keyword>
<sequence length="193" mass="21869">MRHPITTKPANDATVDDFNFEANDAYKQIINKASGVQYFLNPIDTKLIENDNQPMNTPSREEFNAKIEAVEARMDTRVSSIEGKIDGLMTRMEERDKRFDERTLSIQSDITTMKRDMVENSRSLKYWLIGTGIATVIGLFGANITMVQTMFGAFESGKSQATAITQATEQIKQTQEQLKAIEDRLAKQTTEFK</sequence>
<keyword evidence="2" id="KW-1133">Transmembrane helix</keyword>
<keyword evidence="1" id="KW-0175">Coiled coil</keyword>
<organism evidence="3">
    <name type="scientific">uncultured Caudovirales phage</name>
    <dbReference type="NCBI Taxonomy" id="2100421"/>
    <lineage>
        <taxon>Viruses</taxon>
        <taxon>Duplodnaviria</taxon>
        <taxon>Heunggongvirae</taxon>
        <taxon>Uroviricota</taxon>
        <taxon>Caudoviricetes</taxon>
        <taxon>Peduoviridae</taxon>
        <taxon>Maltschvirus</taxon>
        <taxon>Maltschvirus maltsch</taxon>
    </lineage>
</organism>
<protein>
    <submittedName>
        <fullName evidence="3">Uncharacterized protein</fullName>
    </submittedName>
</protein>
<evidence type="ECO:0000313" key="3">
    <source>
        <dbReference type="EMBL" id="CAB4133050.1"/>
    </source>
</evidence>